<evidence type="ECO:0000313" key="2">
    <source>
        <dbReference type="EMBL" id="KAK9415945.1"/>
    </source>
</evidence>
<accession>A0ABR2UMT1</accession>
<dbReference type="Proteomes" id="UP001408356">
    <property type="component" value="Unassembled WGS sequence"/>
</dbReference>
<feature type="region of interest" description="Disordered" evidence="1">
    <location>
        <begin position="61"/>
        <end position="91"/>
    </location>
</feature>
<protein>
    <submittedName>
        <fullName evidence="2">Uncharacterized protein</fullName>
    </submittedName>
</protein>
<dbReference type="EMBL" id="JARVKF010000410">
    <property type="protein sequence ID" value="KAK9415945.1"/>
    <property type="molecule type" value="Genomic_DNA"/>
</dbReference>
<proteinExistence type="predicted"/>
<keyword evidence="3" id="KW-1185">Reference proteome</keyword>
<evidence type="ECO:0000256" key="1">
    <source>
        <dbReference type="SAM" id="MobiDB-lite"/>
    </source>
</evidence>
<gene>
    <name evidence="2" type="ORF">SUNI508_09905</name>
</gene>
<name>A0ABR2UMT1_9PEZI</name>
<organism evidence="2 3">
    <name type="scientific">Seiridium unicorne</name>
    <dbReference type="NCBI Taxonomy" id="138068"/>
    <lineage>
        <taxon>Eukaryota</taxon>
        <taxon>Fungi</taxon>
        <taxon>Dikarya</taxon>
        <taxon>Ascomycota</taxon>
        <taxon>Pezizomycotina</taxon>
        <taxon>Sordariomycetes</taxon>
        <taxon>Xylariomycetidae</taxon>
        <taxon>Amphisphaeriales</taxon>
        <taxon>Sporocadaceae</taxon>
        <taxon>Seiridium</taxon>
    </lineage>
</organism>
<reference evidence="2 3" key="1">
    <citation type="journal article" date="2024" name="J. Plant Pathol.">
        <title>Sequence and assembly of the genome of Seiridium unicorne, isolate CBS 538.82, causal agent of cypress canker disease.</title>
        <authorList>
            <person name="Scali E."/>
            <person name="Rocca G.D."/>
            <person name="Danti R."/>
            <person name="Garbelotto M."/>
            <person name="Barberini S."/>
            <person name="Baroncelli R."/>
            <person name="Emiliani G."/>
        </authorList>
    </citation>
    <scope>NUCLEOTIDE SEQUENCE [LARGE SCALE GENOMIC DNA]</scope>
    <source>
        <strain evidence="2 3">BM-138-508</strain>
    </source>
</reference>
<comment type="caution">
    <text evidence="2">The sequence shown here is derived from an EMBL/GenBank/DDBJ whole genome shotgun (WGS) entry which is preliminary data.</text>
</comment>
<evidence type="ECO:0000313" key="3">
    <source>
        <dbReference type="Proteomes" id="UP001408356"/>
    </source>
</evidence>
<sequence length="320" mass="36130">MKRGAWLRRRFKLVQGRLDNMFKRRDSAVVVDDAADAADAVAQHRAEAEAKLEGRIEPLVPVSQGTNTMPRRRNSHAVRESNGARTSLRHSRQSFVSQHFAMAAVTAGCGQGLGWSMADVQTSHPDESLVVSRENMFREDGEHLGRTFVARSNKRKSQFWYSILDPSMGLGEGAHHNDDAAYSEQANYIRHMMESGNFDLHQFGLSKDAIDDPNFQTALHAALESFPPGMAAQIIEAAATREEDHDEEVKRPVSSIQKARFSIAIASKTAWHDLRRASNRWSRVGARRDSDIKLYEKPRFSSRVWSRVSWGKKKTSYMAY</sequence>